<dbReference type="EMBL" id="JADCNL010000001">
    <property type="protein sequence ID" value="KAG0499525.1"/>
    <property type="molecule type" value="Genomic_DNA"/>
</dbReference>
<name>A0A835VJP1_VANPL</name>
<gene>
    <name evidence="1" type="ORF">HPP92_004216</name>
</gene>
<reference evidence="1 2" key="1">
    <citation type="journal article" date="2020" name="Nat. Food">
        <title>A phased Vanilla planifolia genome enables genetic improvement of flavour and production.</title>
        <authorList>
            <person name="Hasing T."/>
            <person name="Tang H."/>
            <person name="Brym M."/>
            <person name="Khazi F."/>
            <person name="Huang T."/>
            <person name="Chambers A.H."/>
        </authorList>
    </citation>
    <scope>NUCLEOTIDE SEQUENCE [LARGE SCALE GENOMIC DNA]</scope>
    <source>
        <tissue evidence="1">Leaf</tissue>
    </source>
</reference>
<dbReference type="Proteomes" id="UP000636800">
    <property type="component" value="Chromosome 1"/>
</dbReference>
<dbReference type="AlphaFoldDB" id="A0A835VJP1"/>
<evidence type="ECO:0000313" key="1">
    <source>
        <dbReference type="EMBL" id="KAG0499525.1"/>
    </source>
</evidence>
<sequence>MAVGISIEKILSDLKKFDDAGQITMCVLFIVLSKCASAINNQWGQTLLTVSTMIYQSCLSFVGQPVVPTMEDAGRGLWALFPAVTRVMKEVVVSATHGTLLKKKAVLRPFVF</sequence>
<evidence type="ECO:0000313" key="2">
    <source>
        <dbReference type="Proteomes" id="UP000636800"/>
    </source>
</evidence>
<proteinExistence type="predicted"/>
<keyword evidence="2" id="KW-1185">Reference proteome</keyword>
<dbReference type="OrthoDB" id="1869454at2759"/>
<protein>
    <submittedName>
        <fullName evidence="1">Uncharacterized protein</fullName>
    </submittedName>
</protein>
<organism evidence="1 2">
    <name type="scientific">Vanilla planifolia</name>
    <name type="common">Vanilla</name>
    <dbReference type="NCBI Taxonomy" id="51239"/>
    <lineage>
        <taxon>Eukaryota</taxon>
        <taxon>Viridiplantae</taxon>
        <taxon>Streptophyta</taxon>
        <taxon>Embryophyta</taxon>
        <taxon>Tracheophyta</taxon>
        <taxon>Spermatophyta</taxon>
        <taxon>Magnoliopsida</taxon>
        <taxon>Liliopsida</taxon>
        <taxon>Asparagales</taxon>
        <taxon>Orchidaceae</taxon>
        <taxon>Vanilloideae</taxon>
        <taxon>Vanilleae</taxon>
        <taxon>Vanilla</taxon>
    </lineage>
</organism>
<comment type="caution">
    <text evidence="1">The sequence shown here is derived from an EMBL/GenBank/DDBJ whole genome shotgun (WGS) entry which is preliminary data.</text>
</comment>
<accession>A0A835VJP1</accession>